<dbReference type="OMA" id="CQVQENG"/>
<organism evidence="1 2">
    <name type="scientific">Pan paniscus</name>
    <name type="common">Pygmy chimpanzee</name>
    <name type="synonym">Bonobo</name>
    <dbReference type="NCBI Taxonomy" id="9597"/>
    <lineage>
        <taxon>Eukaryota</taxon>
        <taxon>Metazoa</taxon>
        <taxon>Chordata</taxon>
        <taxon>Craniata</taxon>
        <taxon>Vertebrata</taxon>
        <taxon>Euteleostomi</taxon>
        <taxon>Mammalia</taxon>
        <taxon>Eutheria</taxon>
        <taxon>Euarchontoglires</taxon>
        <taxon>Primates</taxon>
        <taxon>Haplorrhini</taxon>
        <taxon>Catarrhini</taxon>
        <taxon>Hominidae</taxon>
        <taxon>Pan</taxon>
    </lineage>
</organism>
<dbReference type="STRING" id="9597.ENSPPAP00000025055"/>
<evidence type="ECO:0000313" key="2">
    <source>
        <dbReference type="Proteomes" id="UP000240080"/>
    </source>
</evidence>
<protein>
    <recommendedName>
        <fullName evidence="3">Suppressor of tumorigenicity 20</fullName>
    </recommendedName>
</protein>
<sequence>MVRSRLTATSVSQVQENGFVKKLEPKSGWMTFLEVTGKICEMLFCPEAILLTRKDTPYCETGLIFLTLMKTIANTYFYF</sequence>
<reference evidence="1 2" key="1">
    <citation type="journal article" date="2012" name="Nature">
        <title>The bonobo genome compared with the chimpanzee and human genomes.</title>
        <authorList>
            <person name="Prufer K."/>
            <person name="Munch K."/>
            <person name="Hellmann I."/>
            <person name="Akagi K."/>
            <person name="Miller J.R."/>
            <person name="Walenz B."/>
            <person name="Koren S."/>
            <person name="Sutton G."/>
            <person name="Kodira C."/>
            <person name="Winer R."/>
            <person name="Knight J.R."/>
            <person name="Mullikin J.C."/>
            <person name="Meader S.J."/>
            <person name="Ponting C.P."/>
            <person name="Lunter G."/>
            <person name="Higashino S."/>
            <person name="Hobolth A."/>
            <person name="Dutheil J."/>
            <person name="Karakoc E."/>
            <person name="Alkan C."/>
            <person name="Sajjadian S."/>
            <person name="Catacchio C.R."/>
            <person name="Ventura M."/>
            <person name="Marques-Bonet T."/>
            <person name="Eichler E.E."/>
            <person name="Andre C."/>
            <person name="Atencia R."/>
            <person name="Mugisha L."/>
            <person name="Junhold J."/>
            <person name="Patterson N."/>
            <person name="Siebauer M."/>
            <person name="Good J.M."/>
            <person name="Fischer A."/>
            <person name="Ptak S.E."/>
            <person name="Lachmann M."/>
            <person name="Symer D.E."/>
            <person name="Mailund T."/>
            <person name="Schierup M.H."/>
            <person name="Andres A.M."/>
            <person name="Kelso J."/>
            <person name="Paabo S."/>
        </authorList>
    </citation>
    <scope>NUCLEOTIDE SEQUENCE [LARGE SCALE GENOMIC DNA]</scope>
</reference>
<dbReference type="GeneTree" id="ENSGT00940000165862"/>
<dbReference type="EMBL" id="AJFE02033162">
    <property type="status" value="NOT_ANNOTATED_CDS"/>
    <property type="molecule type" value="Genomic_DNA"/>
</dbReference>
<accession>A0A2R9B9U7</accession>
<keyword evidence="2" id="KW-1185">Reference proteome</keyword>
<reference evidence="1" key="3">
    <citation type="submission" date="2025-09" db="UniProtKB">
        <authorList>
            <consortium name="Ensembl"/>
        </authorList>
    </citation>
    <scope>IDENTIFICATION</scope>
</reference>
<dbReference type="EMBL" id="AJFE02033163">
    <property type="status" value="NOT_ANNOTATED_CDS"/>
    <property type="molecule type" value="Genomic_DNA"/>
</dbReference>
<reference evidence="1" key="2">
    <citation type="submission" date="2025-08" db="UniProtKB">
        <authorList>
            <consortium name="Ensembl"/>
        </authorList>
    </citation>
    <scope>IDENTIFICATION</scope>
</reference>
<evidence type="ECO:0008006" key="3">
    <source>
        <dbReference type="Google" id="ProtNLM"/>
    </source>
</evidence>
<proteinExistence type="predicted"/>
<dbReference type="AlphaFoldDB" id="A0A2R9B9U7"/>
<dbReference type="Bgee" id="ENSPPAG00000035670">
    <property type="expression patterns" value="Expressed in placenta and 6 other cell types or tissues"/>
</dbReference>
<evidence type="ECO:0000313" key="1">
    <source>
        <dbReference type="Ensembl" id="ENSPPAP00000025055.1"/>
    </source>
</evidence>
<dbReference type="Proteomes" id="UP000240080">
    <property type="component" value="Chromosome 15"/>
</dbReference>
<dbReference type="Ensembl" id="ENSPPAT00000047881.1">
    <property type="protein sequence ID" value="ENSPPAP00000025055.1"/>
    <property type="gene ID" value="ENSPPAG00000035670.1"/>
</dbReference>
<name>A0A2R9B9U7_PANPA</name>